<feature type="compositionally biased region" description="Basic and acidic residues" evidence="1">
    <location>
        <begin position="403"/>
        <end position="414"/>
    </location>
</feature>
<feature type="region of interest" description="Disordered" evidence="1">
    <location>
        <begin position="254"/>
        <end position="279"/>
    </location>
</feature>
<feature type="compositionally biased region" description="Basic and acidic residues" evidence="1">
    <location>
        <begin position="70"/>
        <end position="79"/>
    </location>
</feature>
<feature type="domain" description="DUF8035" evidence="2">
    <location>
        <begin position="457"/>
        <end position="510"/>
    </location>
</feature>
<protein>
    <recommendedName>
        <fullName evidence="2">DUF8035 domain-containing protein</fullName>
    </recommendedName>
</protein>
<reference evidence="3" key="2">
    <citation type="submission" date="2023-06" db="EMBL/GenBank/DDBJ databases">
        <authorList>
            <consortium name="Lawrence Berkeley National Laboratory"/>
            <person name="Haridas S."/>
            <person name="Hensen N."/>
            <person name="Bonometti L."/>
            <person name="Westerberg I."/>
            <person name="Brannstrom I.O."/>
            <person name="Guillou S."/>
            <person name="Cros-Aarteil S."/>
            <person name="Calhoun S."/>
            <person name="Kuo A."/>
            <person name="Mondo S."/>
            <person name="Pangilinan J."/>
            <person name="Riley R."/>
            <person name="Labutti K."/>
            <person name="Andreopoulos B."/>
            <person name="Lipzen A."/>
            <person name="Chen C."/>
            <person name="Yanf M."/>
            <person name="Daum C."/>
            <person name="Ng V."/>
            <person name="Clum A."/>
            <person name="Steindorff A."/>
            <person name="Ohm R."/>
            <person name="Martin F."/>
            <person name="Silar P."/>
            <person name="Natvig D."/>
            <person name="Lalanne C."/>
            <person name="Gautier V."/>
            <person name="Ament-Velasquez S.L."/>
            <person name="Kruys A."/>
            <person name="Hutchinson M.I."/>
            <person name="Powell A.J."/>
            <person name="Barry K."/>
            <person name="Miller A.N."/>
            <person name="Grigoriev I.V."/>
            <person name="Debuchy R."/>
            <person name="Gladieux P."/>
            <person name="Thoren M.H."/>
            <person name="Johannesson H."/>
        </authorList>
    </citation>
    <scope>NUCLEOTIDE SEQUENCE</scope>
    <source>
        <strain evidence="3">CBS 560.94</strain>
    </source>
</reference>
<evidence type="ECO:0000313" key="3">
    <source>
        <dbReference type="EMBL" id="KAK3355329.1"/>
    </source>
</evidence>
<accession>A0AAE0JQT7</accession>
<comment type="caution">
    <text evidence="3">The sequence shown here is derived from an EMBL/GenBank/DDBJ whole genome shotgun (WGS) entry which is preliminary data.</text>
</comment>
<proteinExistence type="predicted"/>
<dbReference type="AlphaFoldDB" id="A0AAE0JQT7"/>
<feature type="compositionally biased region" description="Basic and acidic residues" evidence="1">
    <location>
        <begin position="173"/>
        <end position="190"/>
    </location>
</feature>
<organism evidence="3 4">
    <name type="scientific">Neurospora tetraspora</name>
    <dbReference type="NCBI Taxonomy" id="94610"/>
    <lineage>
        <taxon>Eukaryota</taxon>
        <taxon>Fungi</taxon>
        <taxon>Dikarya</taxon>
        <taxon>Ascomycota</taxon>
        <taxon>Pezizomycotina</taxon>
        <taxon>Sordariomycetes</taxon>
        <taxon>Sordariomycetidae</taxon>
        <taxon>Sordariales</taxon>
        <taxon>Sordariaceae</taxon>
        <taxon>Neurospora</taxon>
    </lineage>
</organism>
<dbReference type="InterPro" id="IPR058348">
    <property type="entry name" value="DUF8035"/>
</dbReference>
<gene>
    <name evidence="3" type="ORF">B0H65DRAFT_505251</name>
</gene>
<feature type="compositionally biased region" description="Low complexity" evidence="1">
    <location>
        <begin position="22"/>
        <end position="34"/>
    </location>
</feature>
<feature type="compositionally biased region" description="Basic and acidic residues" evidence="1">
    <location>
        <begin position="37"/>
        <end position="63"/>
    </location>
</feature>
<dbReference type="GeneID" id="87865131"/>
<evidence type="ECO:0000313" key="4">
    <source>
        <dbReference type="Proteomes" id="UP001278500"/>
    </source>
</evidence>
<reference evidence="3" key="1">
    <citation type="journal article" date="2023" name="Mol. Phylogenet. Evol.">
        <title>Genome-scale phylogeny and comparative genomics of the fungal order Sordariales.</title>
        <authorList>
            <person name="Hensen N."/>
            <person name="Bonometti L."/>
            <person name="Westerberg I."/>
            <person name="Brannstrom I.O."/>
            <person name="Guillou S."/>
            <person name="Cros-Aarteil S."/>
            <person name="Calhoun S."/>
            <person name="Haridas S."/>
            <person name="Kuo A."/>
            <person name="Mondo S."/>
            <person name="Pangilinan J."/>
            <person name="Riley R."/>
            <person name="LaButti K."/>
            <person name="Andreopoulos B."/>
            <person name="Lipzen A."/>
            <person name="Chen C."/>
            <person name="Yan M."/>
            <person name="Daum C."/>
            <person name="Ng V."/>
            <person name="Clum A."/>
            <person name="Steindorff A."/>
            <person name="Ohm R.A."/>
            <person name="Martin F."/>
            <person name="Silar P."/>
            <person name="Natvig D.O."/>
            <person name="Lalanne C."/>
            <person name="Gautier V."/>
            <person name="Ament-Velasquez S.L."/>
            <person name="Kruys A."/>
            <person name="Hutchinson M.I."/>
            <person name="Powell A.J."/>
            <person name="Barry K."/>
            <person name="Miller A.N."/>
            <person name="Grigoriev I.V."/>
            <person name="Debuchy R."/>
            <person name="Gladieux P."/>
            <person name="Hiltunen Thoren M."/>
            <person name="Johannesson H."/>
        </authorList>
    </citation>
    <scope>NUCLEOTIDE SEQUENCE</scope>
    <source>
        <strain evidence="3">CBS 560.94</strain>
    </source>
</reference>
<dbReference type="RefSeq" id="XP_062686707.1">
    <property type="nucleotide sequence ID" value="XM_062827977.1"/>
</dbReference>
<dbReference type="Pfam" id="PF26118">
    <property type="entry name" value="DUF8035"/>
    <property type="match status" value="1"/>
</dbReference>
<name>A0AAE0JQT7_9PEZI</name>
<feature type="compositionally biased region" description="Basic and acidic residues" evidence="1">
    <location>
        <begin position="270"/>
        <end position="279"/>
    </location>
</feature>
<feature type="region of interest" description="Disordered" evidence="1">
    <location>
        <begin position="222"/>
        <end position="241"/>
    </location>
</feature>
<sequence length="576" mass="68501">MASRSRVEFDDYYRESPRRAPSRAPSRAASRGPPVRYADEDIDIHIHERDRTPAFLRDDRRSEAGQLVLRQREVETVERPRRRSPSPVHMHERIVHRARSVSPEPRRRTEESDIHIHTVDRVRESSRPPADRIRASTRIVERQRSPSPPRMERLEIRETQRERQRPRSPSPDRNIREHIRIVEREKEREPSPPPQPQQPQVIKGPVIEREVITHYRDIDHGMISVRPPSRPASPVRRKQPQLSETEIDIYTSRKDTEIDIHRHASKSRGRSQERRSPRHAYDDDLMIHADAGRLHVDVERRRSVSRSGGRRAHSEAPPHIDFDDEARYITSKIDSRGQMGEAYNGITKDWTIIDVPPGTERVRLDGAGGASAEVTWQKYSGVRRSQFIPERDERSVVSASSASDRDYDRERDRDARDSRLSIQIYNERGGDDRERVTERITDKRISIHGSQNPRRSEMWTEITKDLVTREAIEELGYDYEETEYFFYIMQYLRYEDVLRCVQLSDKIRQARKDRIREIQWEREYSRDDYDFRDHHHNNQSHSRHRSRDDRWDDDRERIVEHEVIYDRHSTVGGRYR</sequence>
<feature type="region of interest" description="Disordered" evidence="1">
    <location>
        <begin position="390"/>
        <end position="414"/>
    </location>
</feature>
<dbReference type="EMBL" id="JAUEPP010000001">
    <property type="protein sequence ID" value="KAK3355329.1"/>
    <property type="molecule type" value="Genomic_DNA"/>
</dbReference>
<feature type="compositionally biased region" description="Basic and acidic residues" evidence="1">
    <location>
        <begin position="1"/>
        <end position="18"/>
    </location>
</feature>
<dbReference type="Proteomes" id="UP001278500">
    <property type="component" value="Unassembled WGS sequence"/>
</dbReference>
<keyword evidence="4" id="KW-1185">Reference proteome</keyword>
<evidence type="ECO:0000256" key="1">
    <source>
        <dbReference type="SAM" id="MobiDB-lite"/>
    </source>
</evidence>
<feature type="compositionally biased region" description="Basic and acidic residues" evidence="1">
    <location>
        <begin position="104"/>
        <end position="165"/>
    </location>
</feature>
<evidence type="ECO:0000259" key="2">
    <source>
        <dbReference type="Pfam" id="PF26118"/>
    </source>
</evidence>
<feature type="region of interest" description="Disordered" evidence="1">
    <location>
        <begin position="1"/>
        <end position="206"/>
    </location>
</feature>